<protein>
    <recommendedName>
        <fullName evidence="3">2-amino-4-hydroxy-6-hydroxymethyldihydropteridine diphosphokinase</fullName>
        <ecNumber evidence="3">2.7.6.3</ecNumber>
    </recommendedName>
</protein>
<evidence type="ECO:0000259" key="9">
    <source>
        <dbReference type="PROSITE" id="PS00794"/>
    </source>
</evidence>
<gene>
    <name evidence="10" type="ORF">BKA16_001007</name>
</gene>
<dbReference type="GO" id="GO:0005524">
    <property type="term" value="F:ATP binding"/>
    <property type="evidence" value="ECO:0007669"/>
    <property type="project" value="UniProtKB-KW"/>
</dbReference>
<keyword evidence="8" id="KW-0289">Folate biosynthesis</keyword>
<dbReference type="GO" id="GO:0046656">
    <property type="term" value="P:folic acid biosynthetic process"/>
    <property type="evidence" value="ECO:0007669"/>
    <property type="project" value="UniProtKB-KW"/>
</dbReference>
<keyword evidence="5" id="KW-0547">Nucleotide-binding</keyword>
<dbReference type="InterPro" id="IPR035907">
    <property type="entry name" value="Hppk_sf"/>
</dbReference>
<accession>A0A840ENR4</accession>
<dbReference type="GO" id="GO:0016301">
    <property type="term" value="F:kinase activity"/>
    <property type="evidence" value="ECO:0007669"/>
    <property type="project" value="UniProtKB-KW"/>
</dbReference>
<dbReference type="EC" id="2.7.6.3" evidence="3"/>
<evidence type="ECO:0000256" key="6">
    <source>
        <dbReference type="ARBA" id="ARBA00022777"/>
    </source>
</evidence>
<evidence type="ECO:0000256" key="2">
    <source>
        <dbReference type="ARBA" id="ARBA00005051"/>
    </source>
</evidence>
<dbReference type="GO" id="GO:0003848">
    <property type="term" value="F:2-amino-4-hydroxy-6-hydroxymethyldihydropteridine diphosphokinase activity"/>
    <property type="evidence" value="ECO:0007669"/>
    <property type="project" value="UniProtKB-EC"/>
</dbReference>
<keyword evidence="11" id="KW-1185">Reference proteome</keyword>
<evidence type="ECO:0000313" key="10">
    <source>
        <dbReference type="EMBL" id="MBB4134455.1"/>
    </source>
</evidence>
<keyword evidence="7" id="KW-0067">ATP-binding</keyword>
<evidence type="ECO:0000313" key="11">
    <source>
        <dbReference type="Proteomes" id="UP000551501"/>
    </source>
</evidence>
<evidence type="ECO:0000256" key="5">
    <source>
        <dbReference type="ARBA" id="ARBA00022741"/>
    </source>
</evidence>
<comment type="catalytic activity">
    <reaction evidence="1">
        <text>6-hydroxymethyl-7,8-dihydropterin + ATP = (7,8-dihydropterin-6-yl)methyl diphosphate + AMP + H(+)</text>
        <dbReference type="Rhea" id="RHEA:11412"/>
        <dbReference type="ChEBI" id="CHEBI:15378"/>
        <dbReference type="ChEBI" id="CHEBI:30616"/>
        <dbReference type="ChEBI" id="CHEBI:44841"/>
        <dbReference type="ChEBI" id="CHEBI:72950"/>
        <dbReference type="ChEBI" id="CHEBI:456215"/>
        <dbReference type="EC" id="2.7.6.3"/>
    </reaction>
</comment>
<dbReference type="InterPro" id="IPR000550">
    <property type="entry name" value="Hppk"/>
</dbReference>
<sequence>MNSRAVLSAGSNIGDSVGFLRSVLDAAGAELVAASNVYRTAPWGGVEQDDFVNVTLIVAGDRGPREWLEFCRDCERAADRVRDVRWGPRTLDVDVITVDVDGVPVTSDDPELILPHPRAHQRAFVLAPWLEIDPDATLTVDGRPQRVADLLAELDADEVAGVRRGGPVR</sequence>
<organism evidence="10 11">
    <name type="scientific">Gordonia humi</name>
    <dbReference type="NCBI Taxonomy" id="686429"/>
    <lineage>
        <taxon>Bacteria</taxon>
        <taxon>Bacillati</taxon>
        <taxon>Actinomycetota</taxon>
        <taxon>Actinomycetes</taxon>
        <taxon>Mycobacteriales</taxon>
        <taxon>Gordoniaceae</taxon>
        <taxon>Gordonia</taxon>
    </lineage>
</organism>
<dbReference type="EMBL" id="JACIFP010000001">
    <property type="protein sequence ID" value="MBB4134455.1"/>
    <property type="molecule type" value="Genomic_DNA"/>
</dbReference>
<evidence type="ECO:0000256" key="8">
    <source>
        <dbReference type="ARBA" id="ARBA00022909"/>
    </source>
</evidence>
<evidence type="ECO:0000256" key="4">
    <source>
        <dbReference type="ARBA" id="ARBA00022679"/>
    </source>
</evidence>
<evidence type="ECO:0000256" key="3">
    <source>
        <dbReference type="ARBA" id="ARBA00013253"/>
    </source>
</evidence>
<dbReference type="NCBIfam" id="TIGR01498">
    <property type="entry name" value="folK"/>
    <property type="match status" value="1"/>
</dbReference>
<dbReference type="Proteomes" id="UP000551501">
    <property type="component" value="Unassembled WGS sequence"/>
</dbReference>
<dbReference type="AlphaFoldDB" id="A0A840ENR4"/>
<dbReference type="Gene3D" id="3.30.70.560">
    <property type="entry name" value="7,8-Dihydro-6-hydroxymethylpterin-pyrophosphokinase HPPK"/>
    <property type="match status" value="1"/>
</dbReference>
<comment type="pathway">
    <text evidence="2">Cofactor biosynthesis; tetrahydrofolate biosynthesis; 2-amino-4-hydroxy-6-hydroxymethyl-7,8-dihydropteridine diphosphate from 7,8-dihydroneopterin triphosphate: step 4/4.</text>
</comment>
<keyword evidence="6 10" id="KW-0418">Kinase</keyword>
<dbReference type="PROSITE" id="PS00794">
    <property type="entry name" value="HPPK"/>
    <property type="match status" value="1"/>
</dbReference>
<dbReference type="RefSeq" id="WP_183369620.1">
    <property type="nucleotide sequence ID" value="NZ_BAABHL010000128.1"/>
</dbReference>
<dbReference type="SUPFAM" id="SSF55083">
    <property type="entry name" value="6-hydroxymethyl-7,8-dihydropterin pyrophosphokinase, HPPK"/>
    <property type="match status" value="1"/>
</dbReference>
<keyword evidence="4 10" id="KW-0808">Transferase</keyword>
<dbReference type="PANTHER" id="PTHR43071:SF1">
    <property type="entry name" value="2-AMINO-4-HYDROXY-6-HYDROXYMETHYLDIHYDROPTERIDINE PYROPHOSPHOKINASE"/>
    <property type="match status" value="1"/>
</dbReference>
<feature type="domain" description="7,8-dihydro-6-hydroxymethylpterin-pyrophosphokinase" evidence="9">
    <location>
        <begin position="85"/>
        <end position="96"/>
    </location>
</feature>
<evidence type="ECO:0000256" key="1">
    <source>
        <dbReference type="ARBA" id="ARBA00000198"/>
    </source>
</evidence>
<comment type="caution">
    <text evidence="10">The sequence shown here is derived from an EMBL/GenBank/DDBJ whole genome shotgun (WGS) entry which is preliminary data.</text>
</comment>
<dbReference type="GO" id="GO:0046654">
    <property type="term" value="P:tetrahydrofolate biosynthetic process"/>
    <property type="evidence" value="ECO:0007669"/>
    <property type="project" value="UniProtKB-UniPathway"/>
</dbReference>
<name>A0A840ENR4_9ACTN</name>
<dbReference type="Pfam" id="PF01288">
    <property type="entry name" value="HPPK"/>
    <property type="match status" value="1"/>
</dbReference>
<dbReference type="UniPathway" id="UPA00077">
    <property type="reaction ID" value="UER00155"/>
</dbReference>
<dbReference type="CDD" id="cd00483">
    <property type="entry name" value="HPPK"/>
    <property type="match status" value="1"/>
</dbReference>
<proteinExistence type="predicted"/>
<evidence type="ECO:0000256" key="7">
    <source>
        <dbReference type="ARBA" id="ARBA00022840"/>
    </source>
</evidence>
<reference evidence="10 11" key="1">
    <citation type="submission" date="2020-08" db="EMBL/GenBank/DDBJ databases">
        <title>Sequencing the genomes of 1000 actinobacteria strains.</title>
        <authorList>
            <person name="Klenk H.-P."/>
        </authorList>
    </citation>
    <scope>NUCLEOTIDE SEQUENCE [LARGE SCALE GENOMIC DNA]</scope>
    <source>
        <strain evidence="10 11">DSM 45298</strain>
    </source>
</reference>
<dbReference type="PANTHER" id="PTHR43071">
    <property type="entry name" value="2-AMINO-4-HYDROXY-6-HYDROXYMETHYLDIHYDROPTERIDINE PYROPHOSPHOKINASE"/>
    <property type="match status" value="1"/>
</dbReference>